<dbReference type="Gene3D" id="3.20.20.140">
    <property type="entry name" value="Metal-dependent hydrolases"/>
    <property type="match status" value="1"/>
</dbReference>
<dbReference type="Pfam" id="PF02811">
    <property type="entry name" value="PHP"/>
    <property type="match status" value="1"/>
</dbReference>
<dbReference type="PANTHER" id="PTHR42924">
    <property type="entry name" value="EXONUCLEASE"/>
    <property type="match status" value="1"/>
</dbReference>
<dbReference type="SUPFAM" id="SSF89550">
    <property type="entry name" value="PHP domain-like"/>
    <property type="match status" value="1"/>
</dbReference>
<dbReference type="EMBL" id="QMIF01000014">
    <property type="protein sequence ID" value="TVM31676.1"/>
    <property type="molecule type" value="Genomic_DNA"/>
</dbReference>
<protein>
    <submittedName>
        <fullName evidence="2">Histidinol phosphatase</fullName>
    </submittedName>
</protein>
<dbReference type="GO" id="GO:0035312">
    <property type="term" value="F:5'-3' DNA exonuclease activity"/>
    <property type="evidence" value="ECO:0007669"/>
    <property type="project" value="TreeGrafter"/>
</dbReference>
<dbReference type="GO" id="GO:0004534">
    <property type="term" value="F:5'-3' RNA exonuclease activity"/>
    <property type="evidence" value="ECO:0007669"/>
    <property type="project" value="TreeGrafter"/>
</dbReference>
<proteinExistence type="predicted"/>
<feature type="domain" description="PHP" evidence="1">
    <location>
        <begin position="4"/>
        <end position="83"/>
    </location>
</feature>
<dbReference type="RefSeq" id="WP_144306635.1">
    <property type="nucleotide sequence ID" value="NZ_QMIF01000014.1"/>
</dbReference>
<gene>
    <name evidence="2" type="ORF">DQK91_17190</name>
</gene>
<dbReference type="AlphaFoldDB" id="A0A6P1ZD52"/>
<accession>A0A6P1ZD52</accession>
<dbReference type="PANTHER" id="PTHR42924:SF3">
    <property type="entry name" value="POLYMERASE_HISTIDINOL PHOSPHATASE N-TERMINAL DOMAIN-CONTAINING PROTEIN"/>
    <property type="match status" value="1"/>
</dbReference>
<reference evidence="2 3" key="1">
    <citation type="submission" date="2018-06" db="EMBL/GenBank/DDBJ databases">
        <title>Complete genome of Desulfovibrio marinus P48SEP.</title>
        <authorList>
            <person name="Crispim J.S."/>
            <person name="Vidigal P.M.P."/>
            <person name="Silva L.C.F."/>
            <person name="Araujo L.C."/>
            <person name="Laguardia C.N."/>
            <person name="Dias R.S."/>
            <person name="Sousa M.P."/>
            <person name="Paula S.O."/>
            <person name="Silva C."/>
        </authorList>
    </citation>
    <scope>NUCLEOTIDE SEQUENCE [LARGE SCALE GENOMIC DNA]</scope>
    <source>
        <strain evidence="2 3">P48SEP</strain>
    </source>
</reference>
<organism evidence="2 3">
    <name type="scientific">Oceanidesulfovibrio marinus</name>
    <dbReference type="NCBI Taxonomy" id="370038"/>
    <lineage>
        <taxon>Bacteria</taxon>
        <taxon>Pseudomonadati</taxon>
        <taxon>Thermodesulfobacteriota</taxon>
        <taxon>Desulfovibrionia</taxon>
        <taxon>Desulfovibrionales</taxon>
        <taxon>Desulfovibrionaceae</taxon>
        <taxon>Oceanidesulfovibrio</taxon>
    </lineage>
</organism>
<evidence type="ECO:0000313" key="3">
    <source>
        <dbReference type="Proteomes" id="UP000434052"/>
    </source>
</evidence>
<dbReference type="InterPro" id="IPR016195">
    <property type="entry name" value="Pol/histidinol_Pase-like"/>
</dbReference>
<comment type="caution">
    <text evidence="2">The sequence shown here is derived from an EMBL/GenBank/DDBJ whole genome shotgun (WGS) entry which is preliminary data.</text>
</comment>
<name>A0A6P1ZD52_9BACT</name>
<dbReference type="OrthoDB" id="9775360at2"/>
<evidence type="ECO:0000313" key="2">
    <source>
        <dbReference type="EMBL" id="TVM31676.1"/>
    </source>
</evidence>
<dbReference type="Proteomes" id="UP000434052">
    <property type="component" value="Unassembled WGS sequence"/>
</dbReference>
<sequence length="229" mass="26291">MRIDCHTHTRRYSSCSSLEPEELCQLALHQNLDAIVITEHHVQWQPSEISDLAGQFPQLRIYAGMEVTLREGYDVVVIGKELRDVGRRLISIAELTTALEDRRDEVFLFIAHPFRFSKRYGSRIQHVLDAVDGIEMNSVNILRAQHRRIGRRYTTDDDALYLQANRGRDLTRLYNTDAHTPNAVGTIMNEFEAPPPEDETALARLLASHQPCEMQDPELLKLCLDGYSY</sequence>
<dbReference type="CDD" id="cd07432">
    <property type="entry name" value="PHP_HisPPase"/>
    <property type="match status" value="1"/>
</dbReference>
<evidence type="ECO:0000259" key="1">
    <source>
        <dbReference type="Pfam" id="PF02811"/>
    </source>
</evidence>
<dbReference type="InterPro" id="IPR004013">
    <property type="entry name" value="PHP_dom"/>
</dbReference>
<dbReference type="InterPro" id="IPR052018">
    <property type="entry name" value="PHP_domain"/>
</dbReference>